<organism evidence="3 4">
    <name type="scientific">Klenkia sesuvii</name>
    <dbReference type="NCBI Taxonomy" id="3103137"/>
    <lineage>
        <taxon>Bacteria</taxon>
        <taxon>Bacillati</taxon>
        <taxon>Actinomycetota</taxon>
        <taxon>Actinomycetes</taxon>
        <taxon>Geodermatophilales</taxon>
        <taxon>Geodermatophilaceae</taxon>
        <taxon>Klenkia</taxon>
    </lineage>
</organism>
<comment type="caution">
    <text evidence="3">The sequence shown here is derived from an EMBL/GenBank/DDBJ whole genome shotgun (WGS) entry which is preliminary data.</text>
</comment>
<evidence type="ECO:0000256" key="2">
    <source>
        <dbReference type="SAM" id="SignalP"/>
    </source>
</evidence>
<evidence type="ECO:0000313" key="3">
    <source>
        <dbReference type="EMBL" id="MEI4272721.1"/>
    </source>
</evidence>
<name>A0ABU8DV50_9ACTN</name>
<accession>A0ABU8DV50</accession>
<dbReference type="Proteomes" id="UP001361570">
    <property type="component" value="Unassembled WGS sequence"/>
</dbReference>
<keyword evidence="4" id="KW-1185">Reference proteome</keyword>
<dbReference type="PROSITE" id="PS51257">
    <property type="entry name" value="PROKAR_LIPOPROTEIN"/>
    <property type="match status" value="1"/>
</dbReference>
<sequence length="174" mass="16586">MSTRPVPRRTVLVAAGVAPLLGLVAGCTGQPPGPDAVTPAQVDRLAGQVAAQEQLVAAGVAAFAASPELAATAAGLAAQWQEQLDLLRAAAPTVTSSASGSASGSESGSTSGSGATAPGSADGGVGVDPRADLRTRVAATADSHATACPEFTGARAALLGSIAAGLRGHGAVLA</sequence>
<dbReference type="RefSeq" id="WP_336404849.1">
    <property type="nucleotide sequence ID" value="NZ_JBAPLU010000013.1"/>
</dbReference>
<feature type="chain" id="PRO_5045884450" description="DUF4439 domain-containing protein" evidence="2">
    <location>
        <begin position="30"/>
        <end position="174"/>
    </location>
</feature>
<feature type="signal peptide" evidence="2">
    <location>
        <begin position="1"/>
        <end position="29"/>
    </location>
</feature>
<evidence type="ECO:0000313" key="4">
    <source>
        <dbReference type="Proteomes" id="UP001361570"/>
    </source>
</evidence>
<evidence type="ECO:0008006" key="5">
    <source>
        <dbReference type="Google" id="ProtNLM"/>
    </source>
</evidence>
<keyword evidence="2" id="KW-0732">Signal</keyword>
<reference evidence="3 4" key="1">
    <citation type="submission" date="2024-03" db="EMBL/GenBank/DDBJ databases">
        <title>Draft genome sequence of Klenkia sp. LSe6-5.</title>
        <authorList>
            <person name="Duangmal K."/>
            <person name="Chantavorakit T."/>
        </authorList>
    </citation>
    <scope>NUCLEOTIDE SEQUENCE [LARGE SCALE GENOMIC DNA]</scope>
    <source>
        <strain evidence="3 4">LSe6-5</strain>
    </source>
</reference>
<proteinExistence type="predicted"/>
<evidence type="ECO:0000256" key="1">
    <source>
        <dbReference type="SAM" id="MobiDB-lite"/>
    </source>
</evidence>
<dbReference type="EMBL" id="JBAPLU010000013">
    <property type="protein sequence ID" value="MEI4272721.1"/>
    <property type="molecule type" value="Genomic_DNA"/>
</dbReference>
<dbReference type="InterPro" id="IPR006311">
    <property type="entry name" value="TAT_signal"/>
</dbReference>
<feature type="compositionally biased region" description="Low complexity" evidence="1">
    <location>
        <begin position="95"/>
        <end position="120"/>
    </location>
</feature>
<feature type="region of interest" description="Disordered" evidence="1">
    <location>
        <begin position="95"/>
        <end position="129"/>
    </location>
</feature>
<gene>
    <name evidence="3" type="ORF">TEK04_13405</name>
</gene>
<dbReference type="PROSITE" id="PS51318">
    <property type="entry name" value="TAT"/>
    <property type="match status" value="1"/>
</dbReference>
<protein>
    <recommendedName>
        <fullName evidence="5">DUF4439 domain-containing protein</fullName>
    </recommendedName>
</protein>